<evidence type="ECO:0000313" key="2">
    <source>
        <dbReference type="EMBL" id="TDC32913.1"/>
    </source>
</evidence>
<proteinExistence type="predicted"/>
<name>A0A4R4QCT3_9ACTN</name>
<accession>A0A4R4QCT3</accession>
<sequence length="144" mass="14658">MRNHSKLAAALALVLASPAALSGCGMGCGAELSVEPVTIVGHGRRTVDLPLEARLTNDGDLVVGAKVEFFALGPNGVILGTATTGSDGVARLNARNVLGPDSINGRQAPTWTSYAARVSILQSTDAAADAICADQAEAPFKFTP</sequence>
<protein>
    <recommendedName>
        <fullName evidence="4">Lipoprotein</fullName>
    </recommendedName>
</protein>
<dbReference type="EMBL" id="SMKA01000018">
    <property type="protein sequence ID" value="TDC32913.1"/>
    <property type="molecule type" value="Genomic_DNA"/>
</dbReference>
<organism evidence="2 3">
    <name type="scientific">Kribbella albertanoniae</name>
    <dbReference type="NCBI Taxonomy" id="1266829"/>
    <lineage>
        <taxon>Bacteria</taxon>
        <taxon>Bacillati</taxon>
        <taxon>Actinomycetota</taxon>
        <taxon>Actinomycetes</taxon>
        <taxon>Propionibacteriales</taxon>
        <taxon>Kribbellaceae</taxon>
        <taxon>Kribbella</taxon>
    </lineage>
</organism>
<evidence type="ECO:0000313" key="3">
    <source>
        <dbReference type="Proteomes" id="UP000295075"/>
    </source>
</evidence>
<dbReference type="AlphaFoldDB" id="A0A4R4QCT3"/>
<feature type="chain" id="PRO_5039413117" description="Lipoprotein" evidence="1">
    <location>
        <begin position="23"/>
        <end position="144"/>
    </location>
</feature>
<comment type="caution">
    <text evidence="2">The sequence shown here is derived from an EMBL/GenBank/DDBJ whole genome shotgun (WGS) entry which is preliminary data.</text>
</comment>
<gene>
    <name evidence="2" type="ORF">E1261_07235</name>
</gene>
<dbReference type="RefSeq" id="WP_132403836.1">
    <property type="nucleotide sequence ID" value="NZ_SMKA01000018.1"/>
</dbReference>
<keyword evidence="3" id="KW-1185">Reference proteome</keyword>
<dbReference type="PROSITE" id="PS51257">
    <property type="entry name" value="PROKAR_LIPOPROTEIN"/>
    <property type="match status" value="1"/>
</dbReference>
<evidence type="ECO:0000256" key="1">
    <source>
        <dbReference type="SAM" id="SignalP"/>
    </source>
</evidence>
<reference evidence="2 3" key="1">
    <citation type="submission" date="2019-03" db="EMBL/GenBank/DDBJ databases">
        <title>Draft genome sequences of novel Actinobacteria.</title>
        <authorList>
            <person name="Sahin N."/>
            <person name="Ay H."/>
            <person name="Saygin H."/>
        </authorList>
    </citation>
    <scope>NUCLEOTIDE SEQUENCE [LARGE SCALE GENOMIC DNA]</scope>
    <source>
        <strain evidence="2 3">JCM 30547</strain>
    </source>
</reference>
<dbReference type="OrthoDB" id="9898550at2"/>
<evidence type="ECO:0008006" key="4">
    <source>
        <dbReference type="Google" id="ProtNLM"/>
    </source>
</evidence>
<keyword evidence="1" id="KW-0732">Signal</keyword>
<feature type="signal peptide" evidence="1">
    <location>
        <begin position="1"/>
        <end position="22"/>
    </location>
</feature>
<dbReference type="Proteomes" id="UP000295075">
    <property type="component" value="Unassembled WGS sequence"/>
</dbReference>